<organism evidence="1 2">
    <name type="scientific">Aspergillus thermomutatus</name>
    <name type="common">Neosartorya pseudofischeri</name>
    <dbReference type="NCBI Taxonomy" id="41047"/>
    <lineage>
        <taxon>Eukaryota</taxon>
        <taxon>Fungi</taxon>
        <taxon>Dikarya</taxon>
        <taxon>Ascomycota</taxon>
        <taxon>Pezizomycotina</taxon>
        <taxon>Eurotiomycetes</taxon>
        <taxon>Eurotiomycetidae</taxon>
        <taxon>Eurotiales</taxon>
        <taxon>Aspergillaceae</taxon>
        <taxon>Aspergillus</taxon>
        <taxon>Aspergillus subgen. Fumigati</taxon>
    </lineage>
</organism>
<dbReference type="Proteomes" id="UP000215305">
    <property type="component" value="Unassembled WGS sequence"/>
</dbReference>
<dbReference type="GO" id="GO:0008080">
    <property type="term" value="F:N-acetyltransferase activity"/>
    <property type="evidence" value="ECO:0007669"/>
    <property type="project" value="TreeGrafter"/>
</dbReference>
<dbReference type="RefSeq" id="XP_026612396.1">
    <property type="nucleotide sequence ID" value="XM_026758139.1"/>
</dbReference>
<dbReference type="PANTHER" id="PTHR28037">
    <property type="entry name" value="ALCOHOL O-ACETYLTRANSFERASE 1-RELATED"/>
    <property type="match status" value="1"/>
</dbReference>
<dbReference type="VEuPathDB" id="FungiDB:CDV56_104520"/>
<dbReference type="InterPro" id="IPR023213">
    <property type="entry name" value="CAT-like_dom_sf"/>
</dbReference>
<reference evidence="1" key="1">
    <citation type="submission" date="2018-08" db="EMBL/GenBank/DDBJ databases">
        <title>Draft genome sequence of azole-resistant Aspergillus thermomutatus (Neosartorya pseudofischeri) strain HMR AF 39, isolated from a human nasal aspirate.</title>
        <authorList>
            <person name="Parent-Michaud M."/>
            <person name="Dufresne P.J."/>
            <person name="Fournier E."/>
            <person name="Martineau C."/>
            <person name="Moreira S."/>
            <person name="Perkins V."/>
            <person name="De Repentigny L."/>
            <person name="Dufresne S.F."/>
        </authorList>
    </citation>
    <scope>NUCLEOTIDE SEQUENCE [LARGE SCALE GENOMIC DNA]</scope>
    <source>
        <strain evidence="1">HMR AF 39</strain>
    </source>
</reference>
<evidence type="ECO:0000313" key="1">
    <source>
        <dbReference type="EMBL" id="RHZ49539.1"/>
    </source>
</evidence>
<proteinExistence type="predicted"/>
<comment type="caution">
    <text evidence="1">The sequence shown here is derived from an EMBL/GenBank/DDBJ whole genome shotgun (WGS) entry which is preliminary data.</text>
</comment>
<evidence type="ECO:0000313" key="2">
    <source>
        <dbReference type="Proteomes" id="UP000215305"/>
    </source>
</evidence>
<dbReference type="SUPFAM" id="SSF52777">
    <property type="entry name" value="CoA-dependent acyltransferases"/>
    <property type="match status" value="1"/>
</dbReference>
<dbReference type="Pfam" id="PF07247">
    <property type="entry name" value="AATase"/>
    <property type="match status" value="1"/>
</dbReference>
<dbReference type="STRING" id="41047.A0A397GHD1"/>
<keyword evidence="2" id="KW-1185">Reference proteome</keyword>
<dbReference type="EMBL" id="NKHU02000176">
    <property type="protein sequence ID" value="RHZ49539.1"/>
    <property type="molecule type" value="Genomic_DNA"/>
</dbReference>
<dbReference type="AlphaFoldDB" id="A0A397GHD1"/>
<dbReference type="InterPro" id="IPR010828">
    <property type="entry name" value="Atf2/Sli1-like"/>
</dbReference>
<evidence type="ECO:0008006" key="3">
    <source>
        <dbReference type="Google" id="ProtNLM"/>
    </source>
</evidence>
<sequence>MDQFERLRAVGLLERYSTARHHLKFYLNVSVAATYTLPEIYDFPVKDYIYRACGRLIGQHPILSAIPVGEDTKEPYFARLPEIDLEKSVSFEKRSHDFPGADEPDAELETLLKIQHNTPFTPPLPYWRLCVLTDATNERRFTAAFVYHHAIGDGTSGKAFHKTFLQALHETAASVTPEEAKRVVASPQIPLLPNSEAVHPLPLSIPYLATTLFKEKVWSWTDPGLWTGSEIIVPVETQVRHIVFPEHVTSSLKDCCRRNNTTMTAVLETVIARSLFARLPEKFTSVKCTGAMSTRRWMPDIISDDSMGVWVQDFGETFSRNKVTGDGFPWEEARRARQTIENVLNLKGKNASPNLLKYVDDFQEELFLSKVGKARKSSFEVSNVGVLAVDREQDPTKPRIGRMVFSQSASVTGNAFGVSVITGGDRCMVLAFSWQTHVVELDLMSAIMDSTRTELFNLCS</sequence>
<dbReference type="Gene3D" id="3.30.559.10">
    <property type="entry name" value="Chloramphenicol acetyltransferase-like domain"/>
    <property type="match status" value="1"/>
</dbReference>
<protein>
    <recommendedName>
        <fullName evidence="3">Alcohol acetyltransferase</fullName>
    </recommendedName>
</protein>
<name>A0A397GHD1_ASPTH</name>
<dbReference type="InterPro" id="IPR052058">
    <property type="entry name" value="Alcohol_O-acetyltransferase"/>
</dbReference>
<dbReference type="PANTHER" id="PTHR28037:SF1">
    <property type="entry name" value="ALCOHOL O-ACETYLTRANSFERASE 1-RELATED"/>
    <property type="match status" value="1"/>
</dbReference>
<accession>A0A397GHD1</accession>
<gene>
    <name evidence="1" type="ORF">CDV56_104520</name>
</gene>
<dbReference type="OrthoDB" id="2150604at2759"/>
<dbReference type="GeneID" id="38126494"/>